<protein>
    <submittedName>
        <fullName evidence="2">Uncharacterized protein</fullName>
    </submittedName>
</protein>
<evidence type="ECO:0000313" key="2">
    <source>
        <dbReference type="Ensembl" id="ENSCCRP00020055242.1"/>
    </source>
</evidence>
<evidence type="ECO:0000313" key="3">
    <source>
        <dbReference type="Proteomes" id="UP000694701"/>
    </source>
</evidence>
<sequence length="144" mass="15847">MLDPGHIVESVTVEEDPHESMPIISVETGDDGTTRRTETKVSFMTTFIPSVSDTLSLDGTGSVTGIPGCNTPMDRVYRPPGGPMDYPTATVPRNYHYGPPGYDDFRSYPSSEAYASLNRGIRMDDRYRSVPVARPQLDPYTAQP</sequence>
<feature type="region of interest" description="Disordered" evidence="1">
    <location>
        <begin position="58"/>
        <end position="85"/>
    </location>
</feature>
<reference evidence="2" key="1">
    <citation type="submission" date="2025-08" db="UniProtKB">
        <authorList>
            <consortium name="Ensembl"/>
        </authorList>
    </citation>
    <scope>IDENTIFICATION</scope>
</reference>
<organism evidence="2 3">
    <name type="scientific">Cyprinus carpio</name>
    <name type="common">Common carp</name>
    <dbReference type="NCBI Taxonomy" id="7962"/>
    <lineage>
        <taxon>Eukaryota</taxon>
        <taxon>Metazoa</taxon>
        <taxon>Chordata</taxon>
        <taxon>Craniata</taxon>
        <taxon>Vertebrata</taxon>
        <taxon>Euteleostomi</taxon>
        <taxon>Actinopterygii</taxon>
        <taxon>Neopterygii</taxon>
        <taxon>Teleostei</taxon>
        <taxon>Ostariophysi</taxon>
        <taxon>Cypriniformes</taxon>
        <taxon>Cyprinidae</taxon>
        <taxon>Cyprininae</taxon>
        <taxon>Cyprinus</taxon>
    </lineage>
</organism>
<evidence type="ECO:0000256" key="1">
    <source>
        <dbReference type="SAM" id="MobiDB-lite"/>
    </source>
</evidence>
<dbReference type="Proteomes" id="UP000694701">
    <property type="component" value="Unplaced"/>
</dbReference>
<name>A0A8C2FEX0_CYPCA</name>
<accession>A0A8C2FEX0</accession>
<dbReference type="Ensembl" id="ENSCCRT00020060739.1">
    <property type="protein sequence ID" value="ENSCCRP00020055242.1"/>
    <property type="gene ID" value="ENSCCRG00020025725.1"/>
</dbReference>
<dbReference type="AlphaFoldDB" id="A0A8C2FEX0"/>
<proteinExistence type="predicted"/>